<reference evidence="2" key="1">
    <citation type="submission" date="2023-02" db="EMBL/GenBank/DDBJ databases">
        <title>Kitasatospora phosalacinea NBRC 14627.</title>
        <authorList>
            <person name="Ichikawa N."/>
            <person name="Sato H."/>
            <person name="Tonouchi N."/>
        </authorList>
    </citation>
    <scope>NUCLEOTIDE SEQUENCE</scope>
    <source>
        <strain evidence="2">NBRC 14627</strain>
    </source>
</reference>
<dbReference type="EMBL" id="BSSA01000003">
    <property type="protein sequence ID" value="GLW69129.1"/>
    <property type="molecule type" value="Genomic_DNA"/>
</dbReference>
<evidence type="ECO:0000313" key="3">
    <source>
        <dbReference type="Proteomes" id="UP001165041"/>
    </source>
</evidence>
<protein>
    <submittedName>
        <fullName evidence="2">Uncharacterized protein</fullName>
    </submittedName>
</protein>
<evidence type="ECO:0000313" key="2">
    <source>
        <dbReference type="EMBL" id="GLW69129.1"/>
    </source>
</evidence>
<proteinExistence type="predicted"/>
<sequence length="54" mass="5648">MVNGRLTGRGVAVPFVAWELPNRPVPVETGAPVRPVSHSEPDENSPGGPESTCP</sequence>
<evidence type="ECO:0000256" key="1">
    <source>
        <dbReference type="SAM" id="MobiDB-lite"/>
    </source>
</evidence>
<feature type="region of interest" description="Disordered" evidence="1">
    <location>
        <begin position="22"/>
        <end position="54"/>
    </location>
</feature>
<organism evidence="2 3">
    <name type="scientific">Kitasatospora phosalacinea</name>
    <dbReference type="NCBI Taxonomy" id="2065"/>
    <lineage>
        <taxon>Bacteria</taxon>
        <taxon>Bacillati</taxon>
        <taxon>Actinomycetota</taxon>
        <taxon>Actinomycetes</taxon>
        <taxon>Kitasatosporales</taxon>
        <taxon>Streptomycetaceae</taxon>
        <taxon>Kitasatospora</taxon>
    </lineage>
</organism>
<gene>
    <name evidence="2" type="ORF">Kpho02_14280</name>
</gene>
<comment type="caution">
    <text evidence="2">The sequence shown here is derived from an EMBL/GenBank/DDBJ whole genome shotgun (WGS) entry which is preliminary data.</text>
</comment>
<dbReference type="Proteomes" id="UP001165041">
    <property type="component" value="Unassembled WGS sequence"/>
</dbReference>
<name>A0A9W6Q5W0_9ACTN</name>
<accession>A0A9W6Q5W0</accession>
<dbReference type="AlphaFoldDB" id="A0A9W6Q5W0"/>